<keyword evidence="3" id="KW-1185">Reference proteome</keyword>
<evidence type="ECO:0000256" key="1">
    <source>
        <dbReference type="SAM" id="MobiDB-lite"/>
    </source>
</evidence>
<protein>
    <submittedName>
        <fullName evidence="2">Molybdopterin-guanine dinucleotide biosynthesis protein A</fullName>
    </submittedName>
</protein>
<gene>
    <name evidence="2" type="ORF">JOF53_006497</name>
</gene>
<evidence type="ECO:0000313" key="2">
    <source>
        <dbReference type="EMBL" id="MBP2477625.1"/>
    </source>
</evidence>
<dbReference type="EMBL" id="JAGIOO010000001">
    <property type="protein sequence ID" value="MBP2477625.1"/>
    <property type="molecule type" value="Genomic_DNA"/>
</dbReference>
<reference evidence="2 3" key="1">
    <citation type="submission" date="2021-03" db="EMBL/GenBank/DDBJ databases">
        <title>Sequencing the genomes of 1000 actinobacteria strains.</title>
        <authorList>
            <person name="Klenk H.-P."/>
        </authorList>
    </citation>
    <scope>NUCLEOTIDE SEQUENCE [LARGE SCALE GENOMIC DNA]</scope>
    <source>
        <strain evidence="2 3">DSM 44580</strain>
    </source>
</reference>
<dbReference type="RefSeq" id="WP_086790015.1">
    <property type="nucleotide sequence ID" value="NZ_JAGIOO010000001.1"/>
</dbReference>
<comment type="caution">
    <text evidence="2">The sequence shown here is derived from an EMBL/GenBank/DDBJ whole genome shotgun (WGS) entry which is preliminary data.</text>
</comment>
<organism evidence="2 3">
    <name type="scientific">Crossiella equi</name>
    <dbReference type="NCBI Taxonomy" id="130796"/>
    <lineage>
        <taxon>Bacteria</taxon>
        <taxon>Bacillati</taxon>
        <taxon>Actinomycetota</taxon>
        <taxon>Actinomycetes</taxon>
        <taxon>Pseudonocardiales</taxon>
        <taxon>Pseudonocardiaceae</taxon>
        <taxon>Crossiella</taxon>
    </lineage>
</organism>
<name>A0ABS5APM3_9PSEU</name>
<proteinExistence type="predicted"/>
<evidence type="ECO:0000313" key="3">
    <source>
        <dbReference type="Proteomes" id="UP001519363"/>
    </source>
</evidence>
<dbReference type="Proteomes" id="UP001519363">
    <property type="component" value="Unassembled WGS sequence"/>
</dbReference>
<accession>A0ABS5APM3</accession>
<feature type="region of interest" description="Disordered" evidence="1">
    <location>
        <begin position="98"/>
        <end position="128"/>
    </location>
</feature>
<sequence>MTPQESARLRVIGELLMSMHANGQLDQVGLDLVVAGKRVDDTIRTWFADDLLTGSAEGTDERAQKVGWAFIEAIDAASLVHSLVVRLASEVLGQADKIMPPHATSPAKPLSPIVAARPRGDWAEGNQE</sequence>